<evidence type="ECO:0000256" key="7">
    <source>
        <dbReference type="PROSITE-ProRule" id="PRU00644"/>
    </source>
</evidence>
<comment type="caution">
    <text evidence="11">The sequence shown here is derived from an EMBL/GenBank/DDBJ whole genome shotgun (WGS) entry which is preliminary data.</text>
</comment>
<keyword evidence="4" id="KW-0967">Endosome</keyword>
<evidence type="ECO:0000259" key="9">
    <source>
        <dbReference type="PROSITE" id="PS51312"/>
    </source>
</evidence>
<accession>A0A8H3EC45</accession>
<dbReference type="InterPro" id="IPR016135">
    <property type="entry name" value="UBQ-conjugating_enzyme/RWD"/>
</dbReference>
<comment type="subcellular location">
    <subcellularLocation>
        <location evidence="1">Endosome</location>
    </subcellularLocation>
</comment>
<keyword evidence="5 7" id="KW-0653">Protein transport</keyword>
<evidence type="ECO:0000256" key="6">
    <source>
        <dbReference type="ARBA" id="ARBA00023054"/>
    </source>
</evidence>
<feature type="domain" description="SB" evidence="9">
    <location>
        <begin position="501"/>
        <end position="569"/>
    </location>
</feature>
<dbReference type="Pfam" id="PF05743">
    <property type="entry name" value="UEV"/>
    <property type="match status" value="1"/>
</dbReference>
<evidence type="ECO:0000256" key="1">
    <source>
        <dbReference type="ARBA" id="ARBA00004177"/>
    </source>
</evidence>
<keyword evidence="6" id="KW-0175">Coiled coil</keyword>
<evidence type="ECO:0000256" key="5">
    <source>
        <dbReference type="ARBA" id="ARBA00022927"/>
    </source>
</evidence>
<feature type="domain" description="UEV" evidence="10">
    <location>
        <begin position="7"/>
        <end position="150"/>
    </location>
</feature>
<feature type="region of interest" description="Disordered" evidence="8">
    <location>
        <begin position="149"/>
        <end position="409"/>
    </location>
</feature>
<dbReference type="InterPro" id="IPR008883">
    <property type="entry name" value="UEV_N"/>
</dbReference>
<feature type="compositionally biased region" description="Low complexity" evidence="8">
    <location>
        <begin position="385"/>
        <end position="396"/>
    </location>
</feature>
<feature type="compositionally biased region" description="Pro residues" evidence="8">
    <location>
        <begin position="361"/>
        <end position="376"/>
    </location>
</feature>
<dbReference type="SUPFAM" id="SSF140111">
    <property type="entry name" value="Endosomal sorting complex assembly domain"/>
    <property type="match status" value="1"/>
</dbReference>
<dbReference type="PANTHER" id="PTHR23306:SF3">
    <property type="entry name" value="TUMOR SUPPRESSOR PROTEIN 101"/>
    <property type="match status" value="1"/>
</dbReference>
<dbReference type="GO" id="GO:0043162">
    <property type="term" value="P:ubiquitin-dependent protein catabolic process via the multivesicular body sorting pathway"/>
    <property type="evidence" value="ECO:0007669"/>
    <property type="project" value="UniProtKB-ARBA"/>
</dbReference>
<dbReference type="PROSITE" id="PS51322">
    <property type="entry name" value="UEV"/>
    <property type="match status" value="1"/>
</dbReference>
<dbReference type="Proteomes" id="UP000664521">
    <property type="component" value="Unassembled WGS sequence"/>
</dbReference>
<dbReference type="Gene3D" id="6.10.140.820">
    <property type="match status" value="1"/>
</dbReference>
<feature type="compositionally biased region" description="Low complexity" evidence="8">
    <location>
        <begin position="337"/>
        <end position="346"/>
    </location>
</feature>
<dbReference type="InterPro" id="IPR052070">
    <property type="entry name" value="ESCRT-I_UEV_domain"/>
</dbReference>
<name>A0A8H3EC45_9LECA</name>
<dbReference type="GO" id="GO:0006886">
    <property type="term" value="P:intracellular protein transport"/>
    <property type="evidence" value="ECO:0007669"/>
    <property type="project" value="UniProtKB-ARBA"/>
</dbReference>
<gene>
    <name evidence="11" type="ORF">HETSPECPRED_000048</name>
</gene>
<evidence type="ECO:0000313" key="12">
    <source>
        <dbReference type="Proteomes" id="UP000664521"/>
    </source>
</evidence>
<evidence type="ECO:0000259" key="10">
    <source>
        <dbReference type="PROSITE" id="PS51322"/>
    </source>
</evidence>
<dbReference type="CDD" id="cd11685">
    <property type="entry name" value="UEV_TSG101-like"/>
    <property type="match status" value="1"/>
</dbReference>
<feature type="compositionally biased region" description="Polar residues" evidence="8">
    <location>
        <begin position="289"/>
        <end position="317"/>
    </location>
</feature>
<reference evidence="11" key="1">
    <citation type="submission" date="2021-03" db="EMBL/GenBank/DDBJ databases">
        <authorList>
            <person name="Tagirdzhanova G."/>
        </authorList>
    </citation>
    <scope>NUCLEOTIDE SEQUENCE</scope>
</reference>
<dbReference type="InterPro" id="IPR017916">
    <property type="entry name" value="SB_dom"/>
</dbReference>
<dbReference type="Pfam" id="PF09454">
    <property type="entry name" value="Vps23_core"/>
    <property type="match status" value="1"/>
</dbReference>
<dbReference type="GO" id="GO:0000813">
    <property type="term" value="C:ESCRT I complex"/>
    <property type="evidence" value="ECO:0007669"/>
    <property type="project" value="TreeGrafter"/>
</dbReference>
<organism evidence="11 12">
    <name type="scientific">Heterodermia speciosa</name>
    <dbReference type="NCBI Taxonomy" id="116794"/>
    <lineage>
        <taxon>Eukaryota</taxon>
        <taxon>Fungi</taxon>
        <taxon>Dikarya</taxon>
        <taxon>Ascomycota</taxon>
        <taxon>Pezizomycotina</taxon>
        <taxon>Lecanoromycetes</taxon>
        <taxon>OSLEUM clade</taxon>
        <taxon>Lecanoromycetidae</taxon>
        <taxon>Caliciales</taxon>
        <taxon>Physciaceae</taxon>
        <taxon>Heterodermia</taxon>
    </lineage>
</organism>
<protein>
    <recommendedName>
        <fullName evidence="13">UEV domain-containing protein</fullName>
    </recommendedName>
</protein>
<dbReference type="AlphaFoldDB" id="A0A8H3EC45"/>
<dbReference type="GO" id="GO:0043130">
    <property type="term" value="F:ubiquitin binding"/>
    <property type="evidence" value="ECO:0007669"/>
    <property type="project" value="TreeGrafter"/>
</dbReference>
<comment type="similarity">
    <text evidence="2">Belongs to the ubiquitin-conjugating enzyme family. UEV subfamily.</text>
</comment>
<feature type="compositionally biased region" description="Pro residues" evidence="8">
    <location>
        <begin position="165"/>
        <end position="174"/>
    </location>
</feature>
<keyword evidence="3 7" id="KW-0813">Transport</keyword>
<evidence type="ECO:0008006" key="13">
    <source>
        <dbReference type="Google" id="ProtNLM"/>
    </source>
</evidence>
<dbReference type="InterPro" id="IPR037202">
    <property type="entry name" value="ESCRT_assembly_dom"/>
</dbReference>
<dbReference type="EMBL" id="CAJPDS010000001">
    <property type="protein sequence ID" value="CAF9902895.1"/>
    <property type="molecule type" value="Genomic_DNA"/>
</dbReference>
<evidence type="ECO:0000256" key="3">
    <source>
        <dbReference type="ARBA" id="ARBA00022448"/>
    </source>
</evidence>
<dbReference type="OrthoDB" id="306304at2759"/>
<proteinExistence type="inferred from homology"/>
<keyword evidence="12" id="KW-1185">Reference proteome</keyword>
<evidence type="ECO:0000313" key="11">
    <source>
        <dbReference type="EMBL" id="CAF9902895.1"/>
    </source>
</evidence>
<evidence type="ECO:0000256" key="8">
    <source>
        <dbReference type="SAM" id="MobiDB-lite"/>
    </source>
</evidence>
<feature type="compositionally biased region" description="Pro residues" evidence="8">
    <location>
        <begin position="327"/>
        <end position="336"/>
    </location>
</feature>
<dbReference type="PANTHER" id="PTHR23306">
    <property type="entry name" value="TUMOR SUSCEPTIBILITY GENE 101 PROTEIN-RELATED"/>
    <property type="match status" value="1"/>
</dbReference>
<dbReference type="GO" id="GO:0072666">
    <property type="term" value="P:establishment of protein localization to vacuole"/>
    <property type="evidence" value="ECO:0007669"/>
    <property type="project" value="UniProtKB-ARBA"/>
</dbReference>
<evidence type="ECO:0000256" key="2">
    <source>
        <dbReference type="ARBA" id="ARBA00009594"/>
    </source>
</evidence>
<dbReference type="PROSITE" id="PS51312">
    <property type="entry name" value="SB"/>
    <property type="match status" value="1"/>
</dbReference>
<evidence type="ECO:0000256" key="4">
    <source>
        <dbReference type="ARBA" id="ARBA00022753"/>
    </source>
</evidence>
<dbReference type="Gene3D" id="3.10.110.10">
    <property type="entry name" value="Ubiquitin Conjugating Enzyme"/>
    <property type="match status" value="1"/>
</dbReference>
<sequence>MGAVPQKVLNWMYNVLRGEYHDPDRTYSDAAQTLSQHPNLSVRTSIYTYENGRSSLLLNISGVIPTTFRDTTYMFPISVWIPHEYPKGVPIGFATPTKNMVIRAGQHVSGEGRIYHPYLAGWRADNSNLLQFVSIIQQIFAREPPLIAKQEQGPLPSPRQILNPPSIPPLPPEIARPGSGAFSISQPPPPPPKTYESHPRSASQQSGGPPPVPPRPSQGSEYIGAGDERTANAYGKPPPPPPGVATQRSSSLRHSFSPEPLDYRGSPSIQRNTRQQSRDDGINPVEYHNMTQSNHPQRPQPQHSDWGSSLSPNGSASNPLQRAPQLPLQPPQPQSNPPFHQQQSFPQRHRNSFEQHLPQQTQPPQPTSQPKKPPPTDLLTSTFDAPLPLSTPQPTTSAPPIPPNPQKDALLSHLSSTLTSLASNMHTSNTSALPLLSAQQRALTSTLTAINAELTSLTSLSTLLSTNEQILHSSMAAADAVLADAKTRSVPDIDAVLVAPTRVEGQLYEVVCEERAIRETRAFLGRCVDKGRVGGEVWARQTRGLAREEFGRMWLGRKIARGLGLRGVDGESGGGEGGGGRGEGWYR</sequence>
<dbReference type="SUPFAM" id="SSF54495">
    <property type="entry name" value="UBC-like"/>
    <property type="match status" value="1"/>
</dbReference>